<sequence length="403" mass="45129">MADQAKNLIIGIFVIVAFAIVIFMLLFLHPSVGDEGKRLRVRFSDIDKISIGTRVNFGGKPVGEVADIRELQEAIEERIGRDGHVYIYELELLVDSAVNVFNTDEISLRTSGLLGERSVAITPLPPKEGQKLEIVNDQVIYANESGSVEDTIKDLKGVAIKLDLALDSISRALNAMEEENVWRNLGDSMQNLSDMTAALNKPDTISETLNNLHDVTEKFGESWEKVDELLDNLVSTTSNTKAMTNDGKEVFASIKEGKGSLGTLLMKDDLNLKISSLLSKGEILMNDVNHYGILFHLDKQWQRLRARRLNLLQKLCSPQEFRNFFNDEIDKISTSLSRVSMVLDETGCNPPCLLENAQYKKVFAELLRRLASTEEALKMYNQQVVDCEVQKTELVPMCCEVCP</sequence>
<keyword evidence="2" id="KW-0812">Transmembrane</keyword>
<keyword evidence="1" id="KW-0175">Coiled coil</keyword>
<comment type="caution">
    <text evidence="4">The sequence shown here is derived from an EMBL/GenBank/DDBJ whole genome shotgun (WGS) entry which is preliminary data.</text>
</comment>
<accession>A0A0C1CC28</accession>
<dbReference type="Pfam" id="PF02470">
    <property type="entry name" value="MlaD"/>
    <property type="match status" value="1"/>
</dbReference>
<reference evidence="4 5" key="1">
    <citation type="journal article" date="2014" name="Mol. Biol. Evol.">
        <title>Massive expansion of Ubiquitination-related gene families within the Chlamydiae.</title>
        <authorList>
            <person name="Domman D."/>
            <person name="Collingro A."/>
            <person name="Lagkouvardos I."/>
            <person name="Gehre L."/>
            <person name="Weinmaier T."/>
            <person name="Rattei T."/>
            <person name="Subtil A."/>
            <person name="Horn M."/>
        </authorList>
    </citation>
    <scope>NUCLEOTIDE SEQUENCE [LARGE SCALE GENOMIC DNA]</scope>
    <source>
        <strain evidence="4 5">OEW1</strain>
    </source>
</reference>
<name>A0A0C1CC28_9BACT</name>
<dbReference type="PATRIC" id="fig|83552.4.peg.293"/>
<organism evidence="4 5">
    <name type="scientific">Parachlamydia acanthamoebae</name>
    <dbReference type="NCBI Taxonomy" id="83552"/>
    <lineage>
        <taxon>Bacteria</taxon>
        <taxon>Pseudomonadati</taxon>
        <taxon>Chlamydiota</taxon>
        <taxon>Chlamydiia</taxon>
        <taxon>Parachlamydiales</taxon>
        <taxon>Parachlamydiaceae</taxon>
        <taxon>Parachlamydia</taxon>
    </lineage>
</organism>
<feature type="domain" description="Mce/MlaD" evidence="3">
    <location>
        <begin position="36"/>
        <end position="123"/>
    </location>
</feature>
<dbReference type="AlphaFoldDB" id="A0A0C1CC28"/>
<feature type="transmembrane region" description="Helical" evidence="2">
    <location>
        <begin position="7"/>
        <end position="28"/>
    </location>
</feature>
<proteinExistence type="predicted"/>
<dbReference type="Proteomes" id="UP000031307">
    <property type="component" value="Unassembled WGS sequence"/>
</dbReference>
<dbReference type="OMA" id="FRNFFND"/>
<dbReference type="InterPro" id="IPR052336">
    <property type="entry name" value="MlaD_Phospholipid_Transporter"/>
</dbReference>
<dbReference type="PANTHER" id="PTHR33371:SF4">
    <property type="entry name" value="INTERMEMBRANE PHOSPHOLIPID TRANSPORT SYSTEM BINDING PROTEIN MLAD"/>
    <property type="match status" value="1"/>
</dbReference>
<evidence type="ECO:0000259" key="3">
    <source>
        <dbReference type="Pfam" id="PF02470"/>
    </source>
</evidence>
<dbReference type="RefSeq" id="WP_006341893.1">
    <property type="nucleotide sequence ID" value="NZ_BAWW01000003.1"/>
</dbReference>
<keyword evidence="2" id="KW-1133">Transmembrane helix</keyword>
<feature type="coiled-coil region" evidence="1">
    <location>
        <begin position="356"/>
        <end position="390"/>
    </location>
</feature>
<evidence type="ECO:0000256" key="1">
    <source>
        <dbReference type="SAM" id="Coils"/>
    </source>
</evidence>
<keyword evidence="2" id="KW-0472">Membrane</keyword>
<gene>
    <name evidence="4" type="ORF">DB43_DY00060</name>
</gene>
<dbReference type="PANTHER" id="PTHR33371">
    <property type="entry name" value="INTERMEMBRANE PHOSPHOLIPID TRANSPORT SYSTEM BINDING PROTEIN MLAD-RELATED"/>
    <property type="match status" value="1"/>
</dbReference>
<evidence type="ECO:0000313" key="5">
    <source>
        <dbReference type="Proteomes" id="UP000031307"/>
    </source>
</evidence>
<protein>
    <recommendedName>
        <fullName evidence="3">Mce/MlaD domain-containing protein</fullName>
    </recommendedName>
</protein>
<dbReference type="EMBL" id="JSAM01000019">
    <property type="protein sequence ID" value="KIA78455.1"/>
    <property type="molecule type" value="Genomic_DNA"/>
</dbReference>
<evidence type="ECO:0000256" key="2">
    <source>
        <dbReference type="SAM" id="Phobius"/>
    </source>
</evidence>
<evidence type="ECO:0000313" key="4">
    <source>
        <dbReference type="EMBL" id="KIA78455.1"/>
    </source>
</evidence>
<dbReference type="InterPro" id="IPR003399">
    <property type="entry name" value="Mce/MlaD"/>
</dbReference>